<reference evidence="5 6" key="1">
    <citation type="submission" date="2024-01" db="EMBL/GenBank/DDBJ databases">
        <authorList>
            <person name="Allen C."/>
            <person name="Tagirdzhanova G."/>
        </authorList>
    </citation>
    <scope>NUCLEOTIDE SEQUENCE [LARGE SCALE GENOMIC DNA]</scope>
</reference>
<feature type="region of interest" description="Disordered" evidence="3">
    <location>
        <begin position="54"/>
        <end position="163"/>
    </location>
</feature>
<name>A0ABP0CJS4_9PEZI</name>
<dbReference type="CDD" id="cd12148">
    <property type="entry name" value="fungal_TF_MHR"/>
    <property type="match status" value="1"/>
</dbReference>
<dbReference type="PANTHER" id="PTHR46910:SF18">
    <property type="entry name" value="ZN(II)2CYS6 TRANSCRIPTION FACTOR (EUROFUNG)"/>
    <property type="match status" value="1"/>
</dbReference>
<evidence type="ECO:0000259" key="4">
    <source>
        <dbReference type="PROSITE" id="PS50048"/>
    </source>
</evidence>
<feature type="compositionally biased region" description="Polar residues" evidence="3">
    <location>
        <begin position="635"/>
        <end position="651"/>
    </location>
</feature>
<evidence type="ECO:0000313" key="6">
    <source>
        <dbReference type="Proteomes" id="UP001642405"/>
    </source>
</evidence>
<evidence type="ECO:0000256" key="1">
    <source>
        <dbReference type="ARBA" id="ARBA00022723"/>
    </source>
</evidence>
<feature type="region of interest" description="Disordered" evidence="3">
    <location>
        <begin position="388"/>
        <end position="416"/>
    </location>
</feature>
<dbReference type="SUPFAM" id="SSF57701">
    <property type="entry name" value="Zn2/Cys6 DNA-binding domain"/>
    <property type="match status" value="1"/>
</dbReference>
<feature type="compositionally biased region" description="Low complexity" evidence="3">
    <location>
        <begin position="685"/>
        <end position="711"/>
    </location>
</feature>
<dbReference type="PROSITE" id="PS50048">
    <property type="entry name" value="ZN2_CY6_FUNGAL_2"/>
    <property type="match status" value="1"/>
</dbReference>
<comment type="caution">
    <text evidence="5">The sequence shown here is derived from an EMBL/GenBank/DDBJ whole genome shotgun (WGS) entry which is preliminary data.</text>
</comment>
<keyword evidence="1" id="KW-0479">Metal-binding</keyword>
<feature type="region of interest" description="Disordered" evidence="3">
    <location>
        <begin position="635"/>
        <end position="783"/>
    </location>
</feature>
<protein>
    <recommendedName>
        <fullName evidence="4">Zn(2)-C6 fungal-type domain-containing protein</fullName>
    </recommendedName>
</protein>
<evidence type="ECO:0000256" key="3">
    <source>
        <dbReference type="SAM" id="MobiDB-lite"/>
    </source>
</evidence>
<dbReference type="EMBL" id="CAWUHB010000063">
    <property type="protein sequence ID" value="CAK7232208.1"/>
    <property type="molecule type" value="Genomic_DNA"/>
</dbReference>
<organism evidence="5 6">
    <name type="scientific">Sporothrix curviconia</name>
    <dbReference type="NCBI Taxonomy" id="1260050"/>
    <lineage>
        <taxon>Eukaryota</taxon>
        <taxon>Fungi</taxon>
        <taxon>Dikarya</taxon>
        <taxon>Ascomycota</taxon>
        <taxon>Pezizomycotina</taxon>
        <taxon>Sordariomycetes</taxon>
        <taxon>Sordariomycetidae</taxon>
        <taxon>Ophiostomatales</taxon>
        <taxon>Ophiostomataceae</taxon>
        <taxon>Sporothrix</taxon>
    </lineage>
</organism>
<keyword evidence="2" id="KW-0539">Nucleus</keyword>
<feature type="compositionally biased region" description="Low complexity" evidence="3">
    <location>
        <begin position="61"/>
        <end position="98"/>
    </location>
</feature>
<feature type="compositionally biased region" description="Low complexity" evidence="3">
    <location>
        <begin position="718"/>
        <end position="727"/>
    </location>
</feature>
<dbReference type="InterPro" id="IPR036864">
    <property type="entry name" value="Zn2-C6_fun-type_DNA-bd_sf"/>
</dbReference>
<proteinExistence type="predicted"/>
<dbReference type="CDD" id="cd00067">
    <property type="entry name" value="GAL4"/>
    <property type="match status" value="1"/>
</dbReference>
<keyword evidence="6" id="KW-1185">Reference proteome</keyword>
<dbReference type="Gene3D" id="4.10.240.10">
    <property type="entry name" value="Zn(2)-C6 fungal-type DNA-binding domain"/>
    <property type="match status" value="1"/>
</dbReference>
<gene>
    <name evidence="5" type="ORF">SCUCBS95973_008183</name>
</gene>
<evidence type="ECO:0000256" key="2">
    <source>
        <dbReference type="ARBA" id="ARBA00023242"/>
    </source>
</evidence>
<feature type="compositionally biased region" description="Pro residues" evidence="3">
    <location>
        <begin position="109"/>
        <end position="126"/>
    </location>
</feature>
<feature type="compositionally biased region" description="Low complexity" evidence="3">
    <location>
        <begin position="747"/>
        <end position="772"/>
    </location>
</feature>
<dbReference type="InterPro" id="IPR050987">
    <property type="entry name" value="AtrR-like"/>
</dbReference>
<sequence>MSTPTPSRPQRLLRISKACDFCHKRRIKCQDNPGDARGRCRNCAEFDIACTYARPSRRGRGSPQPSRPSSAASAAPSAIGALGAPASASSSGPGFGLADGTSVPHHPHLPPPPPALQQQPLQPPPHRSSAQNVLSPPVRRVTMSEPTASTGYGTDDGAHTGIGNERLSSTWQAFAHTSTPTIKRLAGVYHETVFPIFPFFDPVHLQRRLDLLEHVSNRAFFCSVMAACALASARARDGALSSASGGGSGGSGGGGVSASPGSAVSGSAIDMPPEMFYAAAEEALPKDILQCRDFDYLRALALLSIASIQDAKIAVMQKYIGHYFTLLAINQWHDESNWPPGLHATEIEERRRLYWSIYTLDVFTSIIWDGCIHWQESHAKIEYPTGISEERDSAGGGGTRSGLTLTSAGNESELSPSIQQVVSPRSIEDPAAWMVGWNYTTDLYRILEHNLNKLRSRSSKFNLLGETTTPGSFRVSSQDRVAELYAALPPVFKQLQPATGDPARDIFSFQAANIQATMALLEMVHLSLEVDVDVERKCSVVHNVLQTFHQVPKAYMRAISTPLIYHIGGIGIILGSVMEAPLSESAYRLVRDLLLSMAMLLESLEAFLHRSAGAGQRLRTLVARLEAYYADVRNQVNNGKGDNGNSTSITMQDGRGDQGANSNASDSYMATSNTSSGHNNALPSPGQQNTPGQQNNLSVSALQQQQQQQQQPAPPQQPQQHHQAQLQMNSGYGPGAVSIPPASVLAQQQQQQQQQQYQHQQLQQRQPQHMQHPLGGPPMSPVNAATAAASWVTAGGAPGALTPDVNMQLQLPDEFLQDWTWPFAVSNNYLSF</sequence>
<dbReference type="Proteomes" id="UP001642405">
    <property type="component" value="Unassembled WGS sequence"/>
</dbReference>
<accession>A0ABP0CJS4</accession>
<dbReference type="PROSITE" id="PS00463">
    <property type="entry name" value="ZN2_CY6_FUNGAL_1"/>
    <property type="match status" value="1"/>
</dbReference>
<dbReference type="SMART" id="SM00066">
    <property type="entry name" value="GAL4"/>
    <property type="match status" value="1"/>
</dbReference>
<dbReference type="InterPro" id="IPR001138">
    <property type="entry name" value="Zn2Cys6_DnaBD"/>
</dbReference>
<feature type="compositionally biased region" description="Polar residues" evidence="3">
    <location>
        <begin position="659"/>
        <end position="682"/>
    </location>
</feature>
<evidence type="ECO:0000313" key="5">
    <source>
        <dbReference type="EMBL" id="CAK7232208.1"/>
    </source>
</evidence>
<dbReference type="PANTHER" id="PTHR46910">
    <property type="entry name" value="TRANSCRIPTION FACTOR PDR1"/>
    <property type="match status" value="1"/>
</dbReference>
<dbReference type="Pfam" id="PF00172">
    <property type="entry name" value="Zn_clus"/>
    <property type="match status" value="1"/>
</dbReference>
<dbReference type="InterPro" id="IPR007219">
    <property type="entry name" value="XnlR_reg_dom"/>
</dbReference>
<dbReference type="Pfam" id="PF04082">
    <property type="entry name" value="Fungal_trans"/>
    <property type="match status" value="1"/>
</dbReference>
<feature type="domain" description="Zn(2)-C6 fungal-type" evidence="4">
    <location>
        <begin position="18"/>
        <end position="52"/>
    </location>
</feature>